<comment type="caution">
    <text evidence="2">The sequence shown here is derived from an EMBL/GenBank/DDBJ whole genome shotgun (WGS) entry which is preliminary data.</text>
</comment>
<accession>A0A9W9UG28</accession>
<dbReference type="Pfam" id="PF01636">
    <property type="entry name" value="APH"/>
    <property type="match status" value="1"/>
</dbReference>
<proteinExistence type="predicted"/>
<dbReference type="Proteomes" id="UP001147695">
    <property type="component" value="Unassembled WGS sequence"/>
</dbReference>
<name>A0A9W9UG28_PENBR</name>
<evidence type="ECO:0000313" key="2">
    <source>
        <dbReference type="EMBL" id="KAJ5339109.1"/>
    </source>
</evidence>
<sequence>MYFVPPPFGGVADHVGLGALMPCPQGCHPGCLSNLHHIYFVPRTCMTPQSDIPDTITAMENSHPDPPQEEPQATILKIPATARDLPDESMQEMNFLDSSFFAKDPSRDLLTPAQVRALATGKCRGVRPLGVIFDESKIFVKYGREATIREAQCLWFIKRTFGDEVPVPEVYGWRVDGEEVFIYMEHIQGQTLHNAWNELDGEDKSSLRSDLCRIITRLRQLEQNSSDQFIAASILRTIRLNLCQKPCLFQRSKTSMNGFSTLPQRFLPPSLKYIDPYRYILHDDGVIKFTHADLHRENILVSVAKPARVLALVDWEQSGWYPDYWEYSKALYTCWYEDEWRRDFIDHFLSPRVDEQQVFSEYATQLGAV</sequence>
<dbReference type="AlphaFoldDB" id="A0A9W9UG28"/>
<dbReference type="EMBL" id="JAPZBQ010000003">
    <property type="protein sequence ID" value="KAJ5339109.1"/>
    <property type="molecule type" value="Genomic_DNA"/>
</dbReference>
<dbReference type="PANTHER" id="PTHR21310">
    <property type="entry name" value="AMINOGLYCOSIDE PHOSPHOTRANSFERASE-RELATED-RELATED"/>
    <property type="match status" value="1"/>
</dbReference>
<dbReference type="InterPro" id="IPR051678">
    <property type="entry name" value="AGP_Transferase"/>
</dbReference>
<evidence type="ECO:0000313" key="3">
    <source>
        <dbReference type="Proteomes" id="UP001147695"/>
    </source>
</evidence>
<organism evidence="2 3">
    <name type="scientific">Penicillium brevicompactum</name>
    <dbReference type="NCBI Taxonomy" id="5074"/>
    <lineage>
        <taxon>Eukaryota</taxon>
        <taxon>Fungi</taxon>
        <taxon>Dikarya</taxon>
        <taxon>Ascomycota</taxon>
        <taxon>Pezizomycotina</taxon>
        <taxon>Eurotiomycetes</taxon>
        <taxon>Eurotiomycetidae</taxon>
        <taxon>Eurotiales</taxon>
        <taxon>Aspergillaceae</taxon>
        <taxon>Penicillium</taxon>
    </lineage>
</organism>
<feature type="domain" description="Aminoglycoside phosphotransferase" evidence="1">
    <location>
        <begin position="163"/>
        <end position="348"/>
    </location>
</feature>
<dbReference type="InterPro" id="IPR011009">
    <property type="entry name" value="Kinase-like_dom_sf"/>
</dbReference>
<dbReference type="Gene3D" id="3.90.1200.10">
    <property type="match status" value="1"/>
</dbReference>
<dbReference type="InterPro" id="IPR002575">
    <property type="entry name" value="Aminoglycoside_PTrfase"/>
</dbReference>
<gene>
    <name evidence="2" type="ORF">N7452_005837</name>
</gene>
<protein>
    <recommendedName>
        <fullName evidence="1">Aminoglycoside phosphotransferase domain-containing protein</fullName>
    </recommendedName>
</protein>
<reference evidence="2" key="1">
    <citation type="submission" date="2022-12" db="EMBL/GenBank/DDBJ databases">
        <authorList>
            <person name="Petersen C."/>
        </authorList>
    </citation>
    <scope>NUCLEOTIDE SEQUENCE</scope>
    <source>
        <strain evidence="2">IBT 35673</strain>
    </source>
</reference>
<dbReference type="SUPFAM" id="SSF56112">
    <property type="entry name" value="Protein kinase-like (PK-like)"/>
    <property type="match status" value="1"/>
</dbReference>
<evidence type="ECO:0000259" key="1">
    <source>
        <dbReference type="Pfam" id="PF01636"/>
    </source>
</evidence>
<reference evidence="2" key="2">
    <citation type="journal article" date="2023" name="IMA Fungus">
        <title>Comparative genomic study of the Penicillium genus elucidates a diverse pangenome and 15 lateral gene transfer events.</title>
        <authorList>
            <person name="Petersen C."/>
            <person name="Sorensen T."/>
            <person name="Nielsen M.R."/>
            <person name="Sondergaard T.E."/>
            <person name="Sorensen J.L."/>
            <person name="Fitzpatrick D.A."/>
            <person name="Frisvad J.C."/>
            <person name="Nielsen K.L."/>
        </authorList>
    </citation>
    <scope>NUCLEOTIDE SEQUENCE</scope>
    <source>
        <strain evidence="2">IBT 35673</strain>
    </source>
</reference>
<dbReference type="PANTHER" id="PTHR21310:SF54">
    <property type="entry name" value="AMINOGLYCOSIDE PHOSPHOTRANSFERASE DOMAIN-CONTAINING PROTEIN"/>
    <property type="match status" value="1"/>
</dbReference>
<dbReference type="CDD" id="cd05120">
    <property type="entry name" value="APH_ChoK_like"/>
    <property type="match status" value="1"/>
</dbReference>